<evidence type="ECO:0000313" key="8">
    <source>
        <dbReference type="Proteomes" id="UP001595593"/>
    </source>
</evidence>
<dbReference type="PANTHER" id="PTHR30011">
    <property type="entry name" value="ALKANESULFONATE MONOOXYGENASE-RELATED"/>
    <property type="match status" value="1"/>
</dbReference>
<dbReference type="GO" id="GO:0016491">
    <property type="term" value="F:oxidoreductase activity"/>
    <property type="evidence" value="ECO:0007669"/>
    <property type="project" value="UniProtKB-KW"/>
</dbReference>
<keyword evidence="1" id="KW-0285">Flavoprotein</keyword>
<evidence type="ECO:0000256" key="3">
    <source>
        <dbReference type="ARBA" id="ARBA00023002"/>
    </source>
</evidence>
<dbReference type="PIRSF" id="PIRSF000337">
    <property type="entry name" value="NTA_MOA"/>
    <property type="match status" value="1"/>
</dbReference>
<dbReference type="InterPro" id="IPR051260">
    <property type="entry name" value="Diverse_substr_monoxygenases"/>
</dbReference>
<dbReference type="InterPro" id="IPR036661">
    <property type="entry name" value="Luciferase-like_sf"/>
</dbReference>
<proteinExistence type="inferred from homology"/>
<evidence type="ECO:0000256" key="2">
    <source>
        <dbReference type="ARBA" id="ARBA00022643"/>
    </source>
</evidence>
<evidence type="ECO:0000256" key="4">
    <source>
        <dbReference type="ARBA" id="ARBA00023033"/>
    </source>
</evidence>
<reference evidence="8" key="1">
    <citation type="journal article" date="2019" name="Int. J. Syst. Evol. Microbiol.">
        <title>The Global Catalogue of Microorganisms (GCM) 10K type strain sequencing project: providing services to taxonomists for standard genome sequencing and annotation.</title>
        <authorList>
            <consortium name="The Broad Institute Genomics Platform"/>
            <consortium name="The Broad Institute Genome Sequencing Center for Infectious Disease"/>
            <person name="Wu L."/>
            <person name="Ma J."/>
        </authorList>
    </citation>
    <scope>NUCLEOTIDE SEQUENCE [LARGE SCALE GENOMIC DNA]</scope>
    <source>
        <strain evidence="8">KCTC 52094</strain>
    </source>
</reference>
<dbReference type="InterPro" id="IPR016215">
    <property type="entry name" value="NTA_MOA"/>
</dbReference>
<dbReference type="CDD" id="cd01095">
    <property type="entry name" value="Nitrilotriacetate_monoxgenase"/>
    <property type="match status" value="1"/>
</dbReference>
<feature type="domain" description="Luciferase-like" evidence="6">
    <location>
        <begin position="26"/>
        <end position="320"/>
    </location>
</feature>
<sequence length="442" mass="49184">MARPMALATLVHPTGYHTASWLHPQANAQASTSIEHYAGIARLAERGLFDLFFVADTPAARTENLTAFSRMPLFMNVFEPLTLLSALSGMTRHIGLGGTASTSFGEPYTMARQFASLDHLSGGRAAWNVVTSANDYAARNFGLDRLPPHAERYARARECVDLVKRLWNSWEDDAFIRDRAAGLFFDPAKQHAVHHEGTHFRLQGALNIARPPQGHPVIIQAGASETGRDFAAQTAEVVFASETSPGDGRRFYTDLKGRMERHNRDPDSLKILAGMPVLVAESAQEAEDMHAELQALIHPEVGVARLSMDLEADLSGLDLDAPVPEERIPQKARFHQAYFDHIVGMIRNERLTLRQLYMRYERGNRTVRGTPTTVADIMEEWFTGGACDGFMLMFNLLPRDLKGFVDSVVPELQRRGLMRENYAGRTLRENLGLFRPPHPAAG</sequence>
<dbReference type="PANTHER" id="PTHR30011:SF16">
    <property type="entry name" value="C2H2 FINGER DOMAIN TRANSCRIPTION FACTOR (EUROFUNG)-RELATED"/>
    <property type="match status" value="1"/>
</dbReference>
<keyword evidence="4" id="KW-0503">Monooxygenase</keyword>
<dbReference type="Proteomes" id="UP001595593">
    <property type="component" value="Unassembled WGS sequence"/>
</dbReference>
<dbReference type="EC" id="1.-.-.-" evidence="7"/>
<dbReference type="EMBL" id="JBHRTN010000003">
    <property type="protein sequence ID" value="MFC3123739.1"/>
    <property type="molecule type" value="Genomic_DNA"/>
</dbReference>
<dbReference type="InterPro" id="IPR011251">
    <property type="entry name" value="Luciferase-like_dom"/>
</dbReference>
<keyword evidence="8" id="KW-1185">Reference proteome</keyword>
<dbReference type="SUPFAM" id="SSF51679">
    <property type="entry name" value="Bacterial luciferase-like"/>
    <property type="match status" value="1"/>
</dbReference>
<evidence type="ECO:0000313" key="7">
    <source>
        <dbReference type="EMBL" id="MFC3123739.1"/>
    </source>
</evidence>
<evidence type="ECO:0000256" key="5">
    <source>
        <dbReference type="ARBA" id="ARBA00033748"/>
    </source>
</evidence>
<keyword evidence="3 7" id="KW-0560">Oxidoreductase</keyword>
<evidence type="ECO:0000256" key="1">
    <source>
        <dbReference type="ARBA" id="ARBA00022630"/>
    </source>
</evidence>
<comment type="caution">
    <text evidence="7">The sequence shown here is derived from an EMBL/GenBank/DDBJ whole genome shotgun (WGS) entry which is preliminary data.</text>
</comment>
<comment type="similarity">
    <text evidence="5">Belongs to the NtaA/SnaA/DszA monooxygenase family.</text>
</comment>
<dbReference type="Pfam" id="PF00296">
    <property type="entry name" value="Bac_luciferase"/>
    <property type="match status" value="1"/>
</dbReference>
<dbReference type="NCBIfam" id="TIGR03860">
    <property type="entry name" value="FMN_nitrolo"/>
    <property type="match status" value="1"/>
</dbReference>
<dbReference type="Gene3D" id="3.20.20.30">
    <property type="entry name" value="Luciferase-like domain"/>
    <property type="match status" value="1"/>
</dbReference>
<name>A0ABV7FTR6_9PROT</name>
<accession>A0ABV7FTR6</accession>
<gene>
    <name evidence="7" type="ORF">ACFOD4_01590</name>
</gene>
<organism evidence="7 8">
    <name type="scientific">Teichococcus globiformis</name>
    <dbReference type="NCBI Taxonomy" id="2307229"/>
    <lineage>
        <taxon>Bacteria</taxon>
        <taxon>Pseudomonadati</taxon>
        <taxon>Pseudomonadota</taxon>
        <taxon>Alphaproteobacteria</taxon>
        <taxon>Acetobacterales</taxon>
        <taxon>Roseomonadaceae</taxon>
        <taxon>Roseomonas</taxon>
    </lineage>
</organism>
<keyword evidence="2" id="KW-0288">FMN</keyword>
<evidence type="ECO:0000259" key="6">
    <source>
        <dbReference type="Pfam" id="PF00296"/>
    </source>
</evidence>
<dbReference type="RefSeq" id="WP_379592913.1">
    <property type="nucleotide sequence ID" value="NZ_JBHRTN010000003.1"/>
</dbReference>
<protein>
    <submittedName>
        <fullName evidence="7">LLM class flavin-dependent oxidoreductase</fullName>
        <ecNumber evidence="7">1.-.-.-</ecNumber>
    </submittedName>
</protein>